<keyword evidence="2" id="KW-1185">Reference proteome</keyword>
<organism evidence="1 2">
    <name type="scientific">Acorus gramineus</name>
    <name type="common">Dwarf sweet flag</name>
    <dbReference type="NCBI Taxonomy" id="55184"/>
    <lineage>
        <taxon>Eukaryota</taxon>
        <taxon>Viridiplantae</taxon>
        <taxon>Streptophyta</taxon>
        <taxon>Embryophyta</taxon>
        <taxon>Tracheophyta</taxon>
        <taxon>Spermatophyta</taxon>
        <taxon>Magnoliopsida</taxon>
        <taxon>Liliopsida</taxon>
        <taxon>Acoraceae</taxon>
        <taxon>Acorus</taxon>
    </lineage>
</organism>
<dbReference type="PANTHER" id="PTHR47718">
    <property type="entry name" value="OS01G0519700 PROTEIN"/>
    <property type="match status" value="1"/>
</dbReference>
<protein>
    <recommendedName>
        <fullName evidence="3">Protein FAR1-RELATED SEQUENCE</fullName>
    </recommendedName>
</protein>
<reference evidence="1" key="1">
    <citation type="journal article" date="2023" name="Nat. Commun.">
        <title>Diploid and tetraploid genomes of Acorus and the evolution of monocots.</title>
        <authorList>
            <person name="Ma L."/>
            <person name="Liu K.W."/>
            <person name="Li Z."/>
            <person name="Hsiao Y.Y."/>
            <person name="Qi Y."/>
            <person name="Fu T."/>
            <person name="Tang G.D."/>
            <person name="Zhang D."/>
            <person name="Sun W.H."/>
            <person name="Liu D.K."/>
            <person name="Li Y."/>
            <person name="Chen G.Z."/>
            <person name="Liu X.D."/>
            <person name="Liao X.Y."/>
            <person name="Jiang Y.T."/>
            <person name="Yu X."/>
            <person name="Hao Y."/>
            <person name="Huang J."/>
            <person name="Zhao X.W."/>
            <person name="Ke S."/>
            <person name="Chen Y.Y."/>
            <person name="Wu W.L."/>
            <person name="Hsu J.L."/>
            <person name="Lin Y.F."/>
            <person name="Huang M.D."/>
            <person name="Li C.Y."/>
            <person name="Huang L."/>
            <person name="Wang Z.W."/>
            <person name="Zhao X."/>
            <person name="Zhong W.Y."/>
            <person name="Peng D.H."/>
            <person name="Ahmad S."/>
            <person name="Lan S."/>
            <person name="Zhang J.S."/>
            <person name="Tsai W.C."/>
            <person name="Van de Peer Y."/>
            <person name="Liu Z.J."/>
        </authorList>
    </citation>
    <scope>NUCLEOTIDE SEQUENCE</scope>
    <source>
        <strain evidence="1">SCP</strain>
    </source>
</reference>
<evidence type="ECO:0000313" key="1">
    <source>
        <dbReference type="EMBL" id="KAK1278535.1"/>
    </source>
</evidence>
<dbReference type="PANTHER" id="PTHR47718:SF7">
    <property type="entry name" value="PROTEIN FAR1-RELATED SEQUENCE"/>
    <property type="match status" value="1"/>
</dbReference>
<evidence type="ECO:0008006" key="3">
    <source>
        <dbReference type="Google" id="ProtNLM"/>
    </source>
</evidence>
<dbReference type="Proteomes" id="UP001179952">
    <property type="component" value="Unassembled WGS sequence"/>
</dbReference>
<reference evidence="1" key="2">
    <citation type="submission" date="2023-06" db="EMBL/GenBank/DDBJ databases">
        <authorList>
            <person name="Ma L."/>
            <person name="Liu K.-W."/>
            <person name="Li Z."/>
            <person name="Hsiao Y.-Y."/>
            <person name="Qi Y."/>
            <person name="Fu T."/>
            <person name="Tang G."/>
            <person name="Zhang D."/>
            <person name="Sun W.-H."/>
            <person name="Liu D.-K."/>
            <person name="Li Y."/>
            <person name="Chen G.-Z."/>
            <person name="Liu X.-D."/>
            <person name="Liao X.-Y."/>
            <person name="Jiang Y.-T."/>
            <person name="Yu X."/>
            <person name="Hao Y."/>
            <person name="Huang J."/>
            <person name="Zhao X.-W."/>
            <person name="Ke S."/>
            <person name="Chen Y.-Y."/>
            <person name="Wu W.-L."/>
            <person name="Hsu J.-L."/>
            <person name="Lin Y.-F."/>
            <person name="Huang M.-D."/>
            <person name="Li C.-Y."/>
            <person name="Huang L."/>
            <person name="Wang Z.-W."/>
            <person name="Zhao X."/>
            <person name="Zhong W.-Y."/>
            <person name="Peng D.-H."/>
            <person name="Ahmad S."/>
            <person name="Lan S."/>
            <person name="Zhang J.-S."/>
            <person name="Tsai W.-C."/>
            <person name="Van De Peer Y."/>
            <person name="Liu Z.-J."/>
        </authorList>
    </citation>
    <scope>NUCLEOTIDE SEQUENCE</scope>
    <source>
        <strain evidence="1">SCP</strain>
        <tissue evidence="1">Leaves</tissue>
    </source>
</reference>
<evidence type="ECO:0000313" key="2">
    <source>
        <dbReference type="Proteomes" id="UP001179952"/>
    </source>
</evidence>
<comment type="caution">
    <text evidence="1">The sequence shown here is derived from an EMBL/GenBank/DDBJ whole genome shotgun (WGS) entry which is preliminary data.</text>
</comment>
<accession>A0AAV9BP91</accession>
<dbReference type="EMBL" id="JAUJYN010000002">
    <property type="protein sequence ID" value="KAK1278535.1"/>
    <property type="molecule type" value="Genomic_DNA"/>
</dbReference>
<proteinExistence type="predicted"/>
<dbReference type="AlphaFoldDB" id="A0AAV9BP91"/>
<gene>
    <name evidence="1" type="ORF">QJS04_geneDACA022233</name>
</gene>
<sequence length="123" mass="13400">MGCKAKICWLKDGEIWKVHNLVEGHSHVLCTPRKTHLLRSHREVTSAQKSLIDTFRGANVGTSQTMSILGMDSGGFEEVGCTKRDIRIRKGTGLTATNPAPAPLIENIPVNGINICSPVWHGT</sequence>
<name>A0AAV9BP91_ACOGR</name>